<dbReference type="InterPro" id="IPR003439">
    <property type="entry name" value="ABC_transporter-like_ATP-bd"/>
</dbReference>
<gene>
    <name evidence="11" type="ORF">CJ014_27100</name>
</gene>
<dbReference type="FunFam" id="3.40.50.300:FF:000126">
    <property type="entry name" value="Galactose/methyl galactoside import ATP-binding protein MglA"/>
    <property type="match status" value="1"/>
</dbReference>
<evidence type="ECO:0000256" key="4">
    <source>
        <dbReference type="ARBA" id="ARBA00022597"/>
    </source>
</evidence>
<dbReference type="GO" id="GO:0005524">
    <property type="term" value="F:ATP binding"/>
    <property type="evidence" value="ECO:0007669"/>
    <property type="project" value="UniProtKB-KW"/>
</dbReference>
<evidence type="ECO:0000256" key="6">
    <source>
        <dbReference type="ARBA" id="ARBA00022741"/>
    </source>
</evidence>
<evidence type="ECO:0000256" key="3">
    <source>
        <dbReference type="ARBA" id="ARBA00022475"/>
    </source>
</evidence>
<proteinExistence type="inferred from homology"/>
<evidence type="ECO:0000256" key="2">
    <source>
        <dbReference type="ARBA" id="ARBA00022448"/>
    </source>
</evidence>
<dbReference type="Pfam" id="PF00005">
    <property type="entry name" value="ABC_tran"/>
    <property type="match status" value="1"/>
</dbReference>
<name>A0A2G9WN36_9HYPH</name>
<sequence length="339" mass="36438">AKLVIMDEPTSAISDTEVEMLFRQIADLKAEGVAVIYITHKMDEIFRIADDITVIRDGCYVDSGPAGAFDEARLISLMVGRTISNIFPKVDVERGDTVLEVRGLSRGGVFRDVSFSVRKGEILGLAGLVGAGRTEVARAIFGLDPVDGGEIVLNGRVIRPKSPREAIAAGVAMVSEDRRAEGIVLSRSVLENISLANLRKFAPRLLINGQEEQRAAADMSKLLKIKTPTLAAEAGNLSGGNQQKIVLAKWLLGDLEVLILDEPTRGIDVGSKSEIHRLMGEFAAKGLAIIMISSELPEILGMSDRVVVMHEGVVTGEIDRADASQENLMRLATATGGKR</sequence>
<keyword evidence="7 11" id="KW-0067">ATP-binding</keyword>
<evidence type="ECO:0000259" key="10">
    <source>
        <dbReference type="PROSITE" id="PS50893"/>
    </source>
</evidence>
<dbReference type="InterPro" id="IPR027417">
    <property type="entry name" value="P-loop_NTPase"/>
</dbReference>
<keyword evidence="6" id="KW-0547">Nucleotide-binding</keyword>
<feature type="domain" description="ABC transporter" evidence="10">
    <location>
        <begin position="93"/>
        <end position="336"/>
    </location>
</feature>
<keyword evidence="9" id="KW-0472">Membrane</keyword>
<dbReference type="SUPFAM" id="SSF52540">
    <property type="entry name" value="P-loop containing nucleoside triphosphate hydrolases"/>
    <property type="match status" value="2"/>
</dbReference>
<dbReference type="Gene3D" id="3.40.50.300">
    <property type="entry name" value="P-loop containing nucleotide triphosphate hydrolases"/>
    <property type="match status" value="2"/>
</dbReference>
<evidence type="ECO:0000256" key="7">
    <source>
        <dbReference type="ARBA" id="ARBA00022840"/>
    </source>
</evidence>
<dbReference type="PANTHER" id="PTHR43790">
    <property type="entry name" value="CARBOHYDRATE TRANSPORT ATP-BINDING PROTEIN MG119-RELATED"/>
    <property type="match status" value="1"/>
</dbReference>
<dbReference type="PROSITE" id="PS50893">
    <property type="entry name" value="ABC_TRANSPORTER_2"/>
    <property type="match status" value="1"/>
</dbReference>
<reference evidence="11 12" key="1">
    <citation type="submission" date="2017-08" db="EMBL/GenBank/DDBJ databases">
        <title>Pleomorphomonas carboxidotrophicus sp. nov., a new mesophilic hydrogenogenic carboxidotroph.</title>
        <authorList>
            <person name="Esquivel-Elizondo S."/>
            <person name="Krajmalnik-Brown R."/>
            <person name="Maldonado J."/>
        </authorList>
    </citation>
    <scope>NUCLEOTIDE SEQUENCE [LARGE SCALE GENOMIC DNA]</scope>
    <source>
        <strain evidence="11 12">SVCO-16</strain>
    </source>
</reference>
<keyword evidence="4" id="KW-0762">Sugar transport</keyword>
<dbReference type="PROSITE" id="PS00211">
    <property type="entry name" value="ABC_TRANSPORTER_1"/>
    <property type="match status" value="1"/>
</dbReference>
<comment type="caution">
    <text evidence="11">The sequence shown here is derived from an EMBL/GenBank/DDBJ whole genome shotgun (WGS) entry which is preliminary data.</text>
</comment>
<dbReference type="InterPro" id="IPR017871">
    <property type="entry name" value="ABC_transporter-like_CS"/>
</dbReference>
<feature type="non-terminal residue" evidence="11">
    <location>
        <position position="1"/>
    </location>
</feature>
<evidence type="ECO:0000313" key="12">
    <source>
        <dbReference type="Proteomes" id="UP000231070"/>
    </source>
</evidence>
<evidence type="ECO:0000256" key="9">
    <source>
        <dbReference type="ARBA" id="ARBA00023136"/>
    </source>
</evidence>
<evidence type="ECO:0000313" key="11">
    <source>
        <dbReference type="EMBL" id="PIO96121.1"/>
    </source>
</evidence>
<dbReference type="Proteomes" id="UP000231070">
    <property type="component" value="Unassembled WGS sequence"/>
</dbReference>
<keyword evidence="12" id="KW-1185">Reference proteome</keyword>
<dbReference type="RefSeq" id="WP_133121959.1">
    <property type="nucleotide sequence ID" value="NZ_NQVN01000058.1"/>
</dbReference>
<dbReference type="SMART" id="SM00382">
    <property type="entry name" value="AAA"/>
    <property type="match status" value="1"/>
</dbReference>
<keyword evidence="5" id="KW-0677">Repeat</keyword>
<keyword evidence="3" id="KW-1003">Cell membrane</keyword>
<accession>A0A2G9WN36</accession>
<keyword evidence="8" id="KW-1278">Translocase</keyword>
<dbReference type="GO" id="GO:0016887">
    <property type="term" value="F:ATP hydrolysis activity"/>
    <property type="evidence" value="ECO:0007669"/>
    <property type="project" value="InterPro"/>
</dbReference>
<evidence type="ECO:0000256" key="5">
    <source>
        <dbReference type="ARBA" id="ARBA00022737"/>
    </source>
</evidence>
<dbReference type="PANTHER" id="PTHR43790:SF3">
    <property type="entry name" value="D-ALLOSE IMPORT ATP-BINDING PROTEIN ALSA-RELATED"/>
    <property type="match status" value="1"/>
</dbReference>
<keyword evidence="2" id="KW-0813">Transport</keyword>
<dbReference type="InterPro" id="IPR050107">
    <property type="entry name" value="ABC_carbohydrate_import_ATPase"/>
</dbReference>
<organism evidence="11 12">
    <name type="scientific">Pleomorphomonas carboxyditropha</name>
    <dbReference type="NCBI Taxonomy" id="2023338"/>
    <lineage>
        <taxon>Bacteria</taxon>
        <taxon>Pseudomonadati</taxon>
        <taxon>Pseudomonadota</taxon>
        <taxon>Alphaproteobacteria</taxon>
        <taxon>Hyphomicrobiales</taxon>
        <taxon>Pleomorphomonadaceae</taxon>
        <taxon>Pleomorphomonas</taxon>
    </lineage>
</organism>
<protein>
    <submittedName>
        <fullName evidence="11">D-xylose ABC transporter ATP-binding protein</fullName>
    </submittedName>
</protein>
<evidence type="ECO:0000256" key="1">
    <source>
        <dbReference type="ARBA" id="ARBA00005417"/>
    </source>
</evidence>
<dbReference type="EMBL" id="NQVN01000058">
    <property type="protein sequence ID" value="PIO96121.1"/>
    <property type="molecule type" value="Genomic_DNA"/>
</dbReference>
<dbReference type="InterPro" id="IPR003593">
    <property type="entry name" value="AAA+_ATPase"/>
</dbReference>
<dbReference type="AlphaFoldDB" id="A0A2G9WN36"/>
<dbReference type="CDD" id="cd03215">
    <property type="entry name" value="ABC_Carb_Monos_II"/>
    <property type="match status" value="1"/>
</dbReference>
<evidence type="ECO:0000256" key="8">
    <source>
        <dbReference type="ARBA" id="ARBA00022967"/>
    </source>
</evidence>
<dbReference type="OrthoDB" id="9802264at2"/>
<comment type="similarity">
    <text evidence="1">Belongs to the ABC transporter superfamily.</text>
</comment>